<dbReference type="AlphaFoldDB" id="A0A485PL31"/>
<accession>A0A485PL31</accession>
<name>A0A485PL31_LYNPA</name>
<evidence type="ECO:0000313" key="1">
    <source>
        <dbReference type="EMBL" id="VFV44719.1"/>
    </source>
</evidence>
<sequence length="74" mass="8432">MSMMHAVQQMGKILMQLNNMLTFSCSSAKTQLCESSLRYRQGKPHLLQKHSSHVRKVSGSLERLIRLLETSCPD</sequence>
<dbReference type="Proteomes" id="UP000386466">
    <property type="component" value="Unassembled WGS sequence"/>
</dbReference>
<reference evidence="1 2" key="1">
    <citation type="submission" date="2019-01" db="EMBL/GenBank/DDBJ databases">
        <authorList>
            <person name="Alioto T."/>
            <person name="Alioto T."/>
        </authorList>
    </citation>
    <scope>NUCLEOTIDE SEQUENCE [LARGE SCALE GENOMIC DNA]</scope>
</reference>
<proteinExistence type="predicted"/>
<dbReference type="EMBL" id="CAAGRJ010036225">
    <property type="protein sequence ID" value="VFV44719.1"/>
    <property type="molecule type" value="Genomic_DNA"/>
</dbReference>
<protein>
    <submittedName>
        <fullName evidence="1">Uncharacterized protein</fullName>
    </submittedName>
</protein>
<organism evidence="1 2">
    <name type="scientific">Lynx pardinus</name>
    <name type="common">Iberian lynx</name>
    <name type="synonym">Felis pardina</name>
    <dbReference type="NCBI Taxonomy" id="191816"/>
    <lineage>
        <taxon>Eukaryota</taxon>
        <taxon>Metazoa</taxon>
        <taxon>Chordata</taxon>
        <taxon>Craniata</taxon>
        <taxon>Vertebrata</taxon>
        <taxon>Euteleostomi</taxon>
        <taxon>Mammalia</taxon>
        <taxon>Eutheria</taxon>
        <taxon>Laurasiatheria</taxon>
        <taxon>Carnivora</taxon>
        <taxon>Feliformia</taxon>
        <taxon>Felidae</taxon>
        <taxon>Felinae</taxon>
        <taxon>Lynx</taxon>
    </lineage>
</organism>
<gene>
    <name evidence="1" type="ORF">LYPA_23C002594</name>
</gene>
<keyword evidence="2" id="KW-1185">Reference proteome</keyword>
<evidence type="ECO:0000313" key="2">
    <source>
        <dbReference type="Proteomes" id="UP000386466"/>
    </source>
</evidence>